<evidence type="ECO:0000313" key="3">
    <source>
        <dbReference type="Proteomes" id="UP000199691"/>
    </source>
</evidence>
<dbReference type="Proteomes" id="UP000199691">
    <property type="component" value="Unassembled WGS sequence"/>
</dbReference>
<feature type="region of interest" description="Disordered" evidence="1">
    <location>
        <begin position="1"/>
        <end position="22"/>
    </location>
</feature>
<dbReference type="AlphaFoldDB" id="A0A1H0LED5"/>
<name>A0A1H0LED5_9PSEU</name>
<dbReference type="EMBL" id="FNIX01000003">
    <property type="protein sequence ID" value="SDO66475.1"/>
    <property type="molecule type" value="Genomic_DNA"/>
</dbReference>
<keyword evidence="3" id="KW-1185">Reference proteome</keyword>
<protein>
    <submittedName>
        <fullName evidence="2">Uncharacterized protein</fullName>
    </submittedName>
</protein>
<evidence type="ECO:0000256" key="1">
    <source>
        <dbReference type="SAM" id="MobiDB-lite"/>
    </source>
</evidence>
<gene>
    <name evidence="2" type="ORF">SAMN05421507_103288</name>
</gene>
<dbReference type="RefSeq" id="WP_090097009.1">
    <property type="nucleotide sequence ID" value="NZ_FNIX01000003.1"/>
</dbReference>
<accession>A0A1H0LED5</accession>
<organism evidence="2 3">
    <name type="scientific">Lentzea jiangxiensis</name>
    <dbReference type="NCBI Taxonomy" id="641025"/>
    <lineage>
        <taxon>Bacteria</taxon>
        <taxon>Bacillati</taxon>
        <taxon>Actinomycetota</taxon>
        <taxon>Actinomycetes</taxon>
        <taxon>Pseudonocardiales</taxon>
        <taxon>Pseudonocardiaceae</taxon>
        <taxon>Lentzea</taxon>
    </lineage>
</organism>
<reference evidence="3" key="1">
    <citation type="submission" date="2016-10" db="EMBL/GenBank/DDBJ databases">
        <authorList>
            <person name="Varghese N."/>
            <person name="Submissions S."/>
        </authorList>
    </citation>
    <scope>NUCLEOTIDE SEQUENCE [LARGE SCALE GENOMIC DNA]</scope>
    <source>
        <strain evidence="3">CGMCC 4.6609</strain>
    </source>
</reference>
<sequence>MQIQHITRSGADSGRTGDRAQVPVRTQPLSALPAQGLFSHPHVDAGFRSAPVAGAVRPAYTGLFQEASGPLRTG</sequence>
<proteinExistence type="predicted"/>
<evidence type="ECO:0000313" key="2">
    <source>
        <dbReference type="EMBL" id="SDO66475.1"/>
    </source>
</evidence>